<dbReference type="Proteomes" id="UP000571084">
    <property type="component" value="Unassembled WGS sequence"/>
</dbReference>
<evidence type="ECO:0000256" key="2">
    <source>
        <dbReference type="ARBA" id="ARBA00022963"/>
    </source>
</evidence>
<dbReference type="InterPro" id="IPR021095">
    <property type="entry name" value="DUF3734"/>
</dbReference>
<evidence type="ECO:0000313" key="6">
    <source>
        <dbReference type="EMBL" id="MBB5202293.1"/>
    </source>
</evidence>
<feature type="domain" description="PNPLA" evidence="5">
    <location>
        <begin position="51"/>
        <end position="258"/>
    </location>
</feature>
<organism evidence="6 7">
    <name type="scientific">Glaciimonas immobilis</name>
    <dbReference type="NCBI Taxonomy" id="728004"/>
    <lineage>
        <taxon>Bacteria</taxon>
        <taxon>Pseudomonadati</taxon>
        <taxon>Pseudomonadota</taxon>
        <taxon>Betaproteobacteria</taxon>
        <taxon>Burkholderiales</taxon>
        <taxon>Oxalobacteraceae</taxon>
        <taxon>Glaciimonas</taxon>
    </lineage>
</organism>
<dbReference type="InterPro" id="IPR050301">
    <property type="entry name" value="NTE"/>
</dbReference>
<dbReference type="SUPFAM" id="SSF52151">
    <property type="entry name" value="FabD/lysophospholipase-like"/>
    <property type="match status" value="1"/>
</dbReference>
<dbReference type="Pfam" id="PF01734">
    <property type="entry name" value="Patatin"/>
    <property type="match status" value="1"/>
</dbReference>
<keyword evidence="1 4" id="KW-0378">Hydrolase</keyword>
<proteinExistence type="predicted"/>
<keyword evidence="2 4" id="KW-0442">Lipid degradation</keyword>
<evidence type="ECO:0000259" key="5">
    <source>
        <dbReference type="PROSITE" id="PS51635"/>
    </source>
</evidence>
<feature type="short sequence motif" description="DGA/G" evidence="4">
    <location>
        <begin position="245"/>
        <end position="247"/>
    </location>
</feature>
<comment type="caution">
    <text evidence="6">The sequence shown here is derived from an EMBL/GenBank/DDBJ whole genome shotgun (WGS) entry which is preliminary data.</text>
</comment>
<evidence type="ECO:0000256" key="4">
    <source>
        <dbReference type="PROSITE-ProRule" id="PRU01161"/>
    </source>
</evidence>
<dbReference type="Pfam" id="PF12536">
    <property type="entry name" value="DUF3734"/>
    <property type="match status" value="1"/>
</dbReference>
<accession>A0A840RXI7</accession>
<dbReference type="PANTHER" id="PTHR14226">
    <property type="entry name" value="NEUROPATHY TARGET ESTERASE/SWISS CHEESE D.MELANOGASTER"/>
    <property type="match status" value="1"/>
</dbReference>
<dbReference type="GO" id="GO:0016787">
    <property type="term" value="F:hydrolase activity"/>
    <property type="evidence" value="ECO:0007669"/>
    <property type="project" value="UniProtKB-UniRule"/>
</dbReference>
<dbReference type="InterPro" id="IPR002641">
    <property type="entry name" value="PNPLA_dom"/>
</dbReference>
<feature type="short sequence motif" description="GXGXXG" evidence="4">
    <location>
        <begin position="55"/>
        <end position="60"/>
    </location>
</feature>
<reference evidence="6 7" key="1">
    <citation type="submission" date="2020-08" db="EMBL/GenBank/DDBJ databases">
        <title>Genomic Encyclopedia of Type Strains, Phase IV (KMG-IV): sequencing the most valuable type-strain genomes for metagenomic binning, comparative biology and taxonomic classification.</title>
        <authorList>
            <person name="Goeker M."/>
        </authorList>
    </citation>
    <scope>NUCLEOTIDE SEQUENCE [LARGE SCALE GENOMIC DNA]</scope>
    <source>
        <strain evidence="6 7">DSM 23240</strain>
    </source>
</reference>
<dbReference type="InterPro" id="IPR016035">
    <property type="entry name" value="Acyl_Trfase/lysoPLipase"/>
</dbReference>
<feature type="active site" description="Nucleophile" evidence="4">
    <location>
        <position position="84"/>
    </location>
</feature>
<evidence type="ECO:0000256" key="1">
    <source>
        <dbReference type="ARBA" id="ARBA00022801"/>
    </source>
</evidence>
<keyword evidence="7" id="KW-1185">Reference proteome</keyword>
<protein>
    <submittedName>
        <fullName evidence="6">NTE family protein</fullName>
    </submittedName>
</protein>
<feature type="short sequence motif" description="GXSXG" evidence="4">
    <location>
        <begin position="82"/>
        <end position="86"/>
    </location>
</feature>
<gene>
    <name evidence="6" type="ORF">HNR39_004157</name>
</gene>
<dbReference type="PROSITE" id="PS51635">
    <property type="entry name" value="PNPLA"/>
    <property type="match status" value="1"/>
</dbReference>
<dbReference type="EMBL" id="JACHHQ010000012">
    <property type="protein sequence ID" value="MBB5202293.1"/>
    <property type="molecule type" value="Genomic_DNA"/>
</dbReference>
<dbReference type="PANTHER" id="PTHR14226:SF57">
    <property type="entry name" value="BLR7027 PROTEIN"/>
    <property type="match status" value="1"/>
</dbReference>
<dbReference type="GO" id="GO:0016042">
    <property type="term" value="P:lipid catabolic process"/>
    <property type="evidence" value="ECO:0007669"/>
    <property type="project" value="UniProtKB-UniRule"/>
</dbReference>
<evidence type="ECO:0000256" key="3">
    <source>
        <dbReference type="ARBA" id="ARBA00023098"/>
    </source>
</evidence>
<name>A0A840RXI7_9BURK</name>
<dbReference type="RefSeq" id="WP_168056444.1">
    <property type="nucleotide sequence ID" value="NZ_JAAOZT010000009.1"/>
</dbReference>
<evidence type="ECO:0000313" key="7">
    <source>
        <dbReference type="Proteomes" id="UP000571084"/>
    </source>
</evidence>
<dbReference type="Gene3D" id="3.40.1090.10">
    <property type="entry name" value="Cytosolic phospholipase A2 catalytic domain"/>
    <property type="match status" value="2"/>
</dbReference>
<sequence>MTSKVTRKRAATIEAPFSATNAASAPPIKVATPSEAKVTEDPAVFKPRIVLVLQGGGALGAYQAGVYQAMHEHNMTPDWVVGTSIGAINAAIIAGNSRDLRLSRLKEFWDSVSHNDLVDMAKVPDAVRKSSTWWTTVDTVLRGVPGFFKPRPLNPFALGLPVEPERASFYDTSPLSDTLTRLLDLDFLNCPDSIRLTVSAMKVTSGELVCFDSEQRKIGVEHVMASGALPPGFAPVRVDGDLYWDGGLYSNTPLEIVLDDQDDRPDKPRVDTICVMVDLWSAEGDEPRTLDEVETRQKDVTFASRSQRHIDNYLLNHQLRRTARALYDKLPVEERSKADMKQFAGLADTSTIHLVRLRYSGHDWNMASKDVNFSRGSVTWRWDQGYQDALKAIKNANLELFGQSDAGLVIHDLIEIPA</sequence>
<feature type="active site" description="Proton acceptor" evidence="4">
    <location>
        <position position="245"/>
    </location>
</feature>
<keyword evidence="3 4" id="KW-0443">Lipid metabolism</keyword>
<dbReference type="AlphaFoldDB" id="A0A840RXI7"/>